<dbReference type="SMART" id="SM00855">
    <property type="entry name" value="PGAM"/>
    <property type="match status" value="1"/>
</dbReference>
<dbReference type="GO" id="GO:0005737">
    <property type="term" value="C:cytoplasm"/>
    <property type="evidence" value="ECO:0007669"/>
    <property type="project" value="TreeGrafter"/>
</dbReference>
<dbReference type="PANTHER" id="PTHR48100">
    <property type="entry name" value="BROAD-SPECIFICITY PHOSPHATASE YOR283W-RELATED"/>
    <property type="match status" value="1"/>
</dbReference>
<accession>A0A255XVQ1</accession>
<reference evidence="1 2" key="1">
    <citation type="submission" date="2017-07" db="EMBL/GenBank/DDBJ databases">
        <title>Elstera cyanobacteriorum sp. nov., a novel bacterium isolated from cyanobacterial aggregates in a eutrophic lake.</title>
        <authorList>
            <person name="Cai H."/>
        </authorList>
    </citation>
    <scope>NUCLEOTIDE SEQUENCE [LARGE SCALE GENOMIC DNA]</scope>
    <source>
        <strain evidence="1 2">TH019</strain>
    </source>
</reference>
<dbReference type="Proteomes" id="UP000216361">
    <property type="component" value="Unassembled WGS sequence"/>
</dbReference>
<dbReference type="RefSeq" id="WP_094407381.1">
    <property type="nucleotide sequence ID" value="NZ_BMJZ01000012.1"/>
</dbReference>
<dbReference type="InterPro" id="IPR029033">
    <property type="entry name" value="His_PPase_superfam"/>
</dbReference>
<dbReference type="EMBL" id="NOXS01000024">
    <property type="protein sequence ID" value="OYQ21079.1"/>
    <property type="molecule type" value="Genomic_DNA"/>
</dbReference>
<gene>
    <name evidence="1" type="ORF">CHR90_02480</name>
</gene>
<evidence type="ECO:0000313" key="2">
    <source>
        <dbReference type="Proteomes" id="UP000216361"/>
    </source>
</evidence>
<evidence type="ECO:0008006" key="3">
    <source>
        <dbReference type="Google" id="ProtNLM"/>
    </source>
</evidence>
<dbReference type="SUPFAM" id="SSF53254">
    <property type="entry name" value="Phosphoglycerate mutase-like"/>
    <property type="match status" value="1"/>
</dbReference>
<dbReference type="Gene3D" id="3.40.50.1240">
    <property type="entry name" value="Phosphoglycerate mutase-like"/>
    <property type="match status" value="1"/>
</dbReference>
<comment type="caution">
    <text evidence="1">The sequence shown here is derived from an EMBL/GenBank/DDBJ whole genome shotgun (WGS) entry which is preliminary data.</text>
</comment>
<dbReference type="Pfam" id="PF00300">
    <property type="entry name" value="His_Phos_1"/>
    <property type="match status" value="1"/>
</dbReference>
<protein>
    <recommendedName>
        <fullName evidence="3">Histidine phosphatase family protein</fullName>
    </recommendedName>
</protein>
<dbReference type="OrthoDB" id="8347407at2"/>
<dbReference type="AlphaFoldDB" id="A0A255XVQ1"/>
<organism evidence="1 2">
    <name type="scientific">Elstera cyanobacteriorum</name>
    <dbReference type="NCBI Taxonomy" id="2022747"/>
    <lineage>
        <taxon>Bacteria</taxon>
        <taxon>Pseudomonadati</taxon>
        <taxon>Pseudomonadota</taxon>
        <taxon>Alphaproteobacteria</taxon>
        <taxon>Rhodospirillales</taxon>
        <taxon>Rhodospirillaceae</taxon>
        <taxon>Elstera</taxon>
    </lineage>
</organism>
<proteinExistence type="predicted"/>
<dbReference type="GO" id="GO:0016791">
    <property type="term" value="F:phosphatase activity"/>
    <property type="evidence" value="ECO:0007669"/>
    <property type="project" value="TreeGrafter"/>
</dbReference>
<sequence length="205" mass="22219">MTDTTRFWWLRHAPTAAQTEGRIPDADAEADVSGAARLATLHRRLPARALWIASPTRRAVQTVKALTHVRPLLIPALTEQDFGAWTSQRHADLWDSGEAAYRAYWDDPVYKAPPGGESYAAQFARTAAAIRDLTTEHTGLDLILVAHAGTIRAALALALTEGRQPPPLAASLGFCIDPLSLTRIDAIGPGWRIGGVNLLSEDDAR</sequence>
<dbReference type="InterPro" id="IPR050275">
    <property type="entry name" value="PGM_Phosphatase"/>
</dbReference>
<dbReference type="PANTHER" id="PTHR48100:SF1">
    <property type="entry name" value="HISTIDINE PHOSPHATASE FAMILY PROTEIN-RELATED"/>
    <property type="match status" value="1"/>
</dbReference>
<keyword evidence="2" id="KW-1185">Reference proteome</keyword>
<dbReference type="InterPro" id="IPR013078">
    <property type="entry name" value="His_Pase_superF_clade-1"/>
</dbReference>
<name>A0A255XVQ1_9PROT</name>
<evidence type="ECO:0000313" key="1">
    <source>
        <dbReference type="EMBL" id="OYQ21079.1"/>
    </source>
</evidence>